<evidence type="ECO:0000259" key="5">
    <source>
        <dbReference type="PROSITE" id="PS50931"/>
    </source>
</evidence>
<dbReference type="GO" id="GO:0003677">
    <property type="term" value="F:DNA binding"/>
    <property type="evidence" value="ECO:0007669"/>
    <property type="project" value="UniProtKB-KW"/>
</dbReference>
<dbReference type="Gene3D" id="3.40.190.10">
    <property type="entry name" value="Periplasmic binding protein-like II"/>
    <property type="match status" value="2"/>
</dbReference>
<dbReference type="Gene3D" id="1.10.10.10">
    <property type="entry name" value="Winged helix-like DNA-binding domain superfamily/Winged helix DNA-binding domain"/>
    <property type="match status" value="1"/>
</dbReference>
<dbReference type="AlphaFoldDB" id="A0AAU7CTU5"/>
<accession>A0AAU7CTU5</accession>
<dbReference type="RefSeq" id="WP_348266220.1">
    <property type="nucleotide sequence ID" value="NZ_CP121194.1"/>
</dbReference>
<dbReference type="GO" id="GO:0032993">
    <property type="term" value="C:protein-DNA complex"/>
    <property type="evidence" value="ECO:0007669"/>
    <property type="project" value="TreeGrafter"/>
</dbReference>
<proteinExistence type="inferred from homology"/>
<name>A0AAU7CTU5_9BACT</name>
<organism evidence="6">
    <name type="scientific">Edaphobacter paludis</name>
    <dbReference type="NCBI Taxonomy" id="3035702"/>
    <lineage>
        <taxon>Bacteria</taxon>
        <taxon>Pseudomonadati</taxon>
        <taxon>Acidobacteriota</taxon>
        <taxon>Terriglobia</taxon>
        <taxon>Terriglobales</taxon>
        <taxon>Acidobacteriaceae</taxon>
        <taxon>Edaphobacter</taxon>
    </lineage>
</organism>
<dbReference type="KEGG" id="epl:P4G45_09395"/>
<sequence>MSEPVEFRHLEYLVAINEGKNFTRAAEKMYRSQPAISQQIRGLESDIGFPIFLRQGRDGVTPTPAGELVLSWARTVLEERREVFAIARAIHKGEVPTLRLGFSSFVNPTLLTTFRQCYSDLFPKCEVVFSGGDSALIVQRLESNALDCGILPCPIDSKTLDVITVAHSQLVVCMRTDDPLALHMQLDIHEVAPRIRVFRDPELHPSAHAHLVNLFAEVGIPISLANSVTNPADIQWMVKEKYGLALVDQALPLESGLTTRPIAGVNWSAQTAFVASKNSQHIALPFVQRFLRQEGLTVQRKRPRGVRPLPKQLELLG</sequence>
<keyword evidence="2" id="KW-0805">Transcription regulation</keyword>
<evidence type="ECO:0000256" key="2">
    <source>
        <dbReference type="ARBA" id="ARBA00023015"/>
    </source>
</evidence>
<dbReference type="InterPro" id="IPR036388">
    <property type="entry name" value="WH-like_DNA-bd_sf"/>
</dbReference>
<dbReference type="GO" id="GO:0003700">
    <property type="term" value="F:DNA-binding transcription factor activity"/>
    <property type="evidence" value="ECO:0007669"/>
    <property type="project" value="InterPro"/>
</dbReference>
<dbReference type="Pfam" id="PF03466">
    <property type="entry name" value="LysR_substrate"/>
    <property type="match status" value="1"/>
</dbReference>
<dbReference type="PANTHER" id="PTHR30346:SF28">
    <property type="entry name" value="HTH-TYPE TRANSCRIPTIONAL REGULATOR CYNR"/>
    <property type="match status" value="1"/>
</dbReference>
<dbReference type="PROSITE" id="PS50931">
    <property type="entry name" value="HTH_LYSR"/>
    <property type="match status" value="1"/>
</dbReference>
<dbReference type="SUPFAM" id="SSF46785">
    <property type="entry name" value="Winged helix' DNA-binding domain"/>
    <property type="match status" value="1"/>
</dbReference>
<comment type="similarity">
    <text evidence="1">Belongs to the LysR transcriptional regulatory family.</text>
</comment>
<evidence type="ECO:0000313" key="6">
    <source>
        <dbReference type="EMBL" id="XBH08710.1"/>
    </source>
</evidence>
<keyword evidence="3" id="KW-0238">DNA-binding</keyword>
<dbReference type="PANTHER" id="PTHR30346">
    <property type="entry name" value="TRANSCRIPTIONAL DUAL REGULATOR HCAR-RELATED"/>
    <property type="match status" value="1"/>
</dbReference>
<protein>
    <submittedName>
        <fullName evidence="6">LysR family transcriptional regulator</fullName>
    </submittedName>
</protein>
<dbReference type="InterPro" id="IPR000847">
    <property type="entry name" value="LysR_HTH_N"/>
</dbReference>
<evidence type="ECO:0000256" key="4">
    <source>
        <dbReference type="ARBA" id="ARBA00023163"/>
    </source>
</evidence>
<dbReference type="EMBL" id="CP121194">
    <property type="protein sequence ID" value="XBH08710.1"/>
    <property type="molecule type" value="Genomic_DNA"/>
</dbReference>
<dbReference type="CDD" id="cd05466">
    <property type="entry name" value="PBP2_LTTR_substrate"/>
    <property type="match status" value="1"/>
</dbReference>
<dbReference type="InterPro" id="IPR005119">
    <property type="entry name" value="LysR_subst-bd"/>
</dbReference>
<dbReference type="FunFam" id="1.10.10.10:FF:000001">
    <property type="entry name" value="LysR family transcriptional regulator"/>
    <property type="match status" value="1"/>
</dbReference>
<dbReference type="SUPFAM" id="SSF53850">
    <property type="entry name" value="Periplasmic binding protein-like II"/>
    <property type="match status" value="1"/>
</dbReference>
<dbReference type="Pfam" id="PF00126">
    <property type="entry name" value="HTH_1"/>
    <property type="match status" value="1"/>
</dbReference>
<dbReference type="PRINTS" id="PR00039">
    <property type="entry name" value="HTHLYSR"/>
</dbReference>
<reference evidence="6" key="1">
    <citation type="submission" date="2023-03" db="EMBL/GenBank/DDBJ databases">
        <title>Edaphobacter sp.</title>
        <authorList>
            <person name="Huber K.J."/>
            <person name="Papendorf J."/>
            <person name="Pilke C."/>
            <person name="Bunk B."/>
            <person name="Sproeer C."/>
            <person name="Pester M."/>
        </authorList>
    </citation>
    <scope>NUCLEOTIDE SEQUENCE</scope>
    <source>
        <strain evidence="6">DSM 109919</strain>
    </source>
</reference>
<gene>
    <name evidence="6" type="ORF">P4G45_09395</name>
</gene>
<evidence type="ECO:0000256" key="1">
    <source>
        <dbReference type="ARBA" id="ARBA00009437"/>
    </source>
</evidence>
<evidence type="ECO:0000256" key="3">
    <source>
        <dbReference type="ARBA" id="ARBA00023125"/>
    </source>
</evidence>
<dbReference type="InterPro" id="IPR036390">
    <property type="entry name" value="WH_DNA-bd_sf"/>
</dbReference>
<keyword evidence="4" id="KW-0804">Transcription</keyword>
<feature type="domain" description="HTH lysR-type" evidence="5">
    <location>
        <begin position="5"/>
        <end position="63"/>
    </location>
</feature>